<keyword evidence="21" id="KW-1185">Reference proteome</keyword>
<evidence type="ECO:0000256" key="10">
    <source>
        <dbReference type="ARBA" id="ARBA00037831"/>
    </source>
</evidence>
<keyword evidence="7" id="KW-0677">Repeat</keyword>
<feature type="compositionally biased region" description="Polar residues" evidence="17">
    <location>
        <begin position="1368"/>
        <end position="1380"/>
    </location>
</feature>
<dbReference type="Pfam" id="PF09045">
    <property type="entry name" value="L27_2"/>
    <property type="match status" value="1"/>
</dbReference>
<protein>
    <recommendedName>
        <fullName evidence="12">InaD-like protein</fullName>
    </recommendedName>
    <alternativeName>
        <fullName evidence="14">Channel-interacting PDZ domain-containing protein</fullName>
    </alternativeName>
    <alternativeName>
        <fullName evidence="13">Pals1-associated tight junction protein</fullName>
    </alternativeName>
    <alternativeName>
        <fullName evidence="15">Protein associated to tight junctions</fullName>
    </alternativeName>
</protein>
<dbReference type="CDD" id="cd06689">
    <property type="entry name" value="PDZ1_MUPP1-like"/>
    <property type="match status" value="1"/>
</dbReference>
<evidence type="ECO:0000256" key="12">
    <source>
        <dbReference type="ARBA" id="ARBA00071162"/>
    </source>
</evidence>
<dbReference type="GO" id="GO:0016324">
    <property type="term" value="C:apical plasma membrane"/>
    <property type="evidence" value="ECO:0007669"/>
    <property type="project" value="UniProtKB-SubCell"/>
</dbReference>
<keyword evidence="8" id="KW-0965">Cell junction</keyword>
<dbReference type="InterPro" id="IPR004172">
    <property type="entry name" value="L27_dom"/>
</dbReference>
<feature type="compositionally biased region" description="Pro residues" evidence="17">
    <location>
        <begin position="1196"/>
        <end position="1207"/>
    </location>
</feature>
<evidence type="ECO:0000256" key="1">
    <source>
        <dbReference type="ARBA" id="ARBA00004435"/>
    </source>
</evidence>
<dbReference type="SUPFAM" id="SSF101288">
    <property type="entry name" value="L27 domain"/>
    <property type="match status" value="1"/>
</dbReference>
<keyword evidence="6" id="KW-0597">Phosphoprotein</keyword>
<dbReference type="Ensembl" id="ENSMMST00000015122.1">
    <property type="protein sequence ID" value="ENSMMSP00000013697.1"/>
    <property type="gene ID" value="ENSMMSG00000010039.1"/>
</dbReference>
<dbReference type="InterPro" id="IPR001478">
    <property type="entry name" value="PDZ"/>
</dbReference>
<evidence type="ECO:0000256" key="7">
    <source>
        <dbReference type="ARBA" id="ARBA00022737"/>
    </source>
</evidence>
<dbReference type="Gene3D" id="1.20.1440.360">
    <property type="match status" value="1"/>
</dbReference>
<feature type="domain" description="PDZ" evidence="18">
    <location>
        <begin position="366"/>
        <end position="454"/>
    </location>
</feature>
<dbReference type="SMART" id="SM00228">
    <property type="entry name" value="PDZ"/>
    <property type="match status" value="10"/>
</dbReference>
<feature type="region of interest" description="Disordered" evidence="17">
    <location>
        <begin position="1167"/>
        <end position="1221"/>
    </location>
</feature>
<feature type="compositionally biased region" description="Polar residues" evidence="17">
    <location>
        <begin position="955"/>
        <end position="968"/>
    </location>
</feature>
<proteinExistence type="predicted"/>
<evidence type="ECO:0000256" key="11">
    <source>
        <dbReference type="ARBA" id="ARBA00056700"/>
    </source>
</evidence>
<dbReference type="GO" id="GO:0120192">
    <property type="term" value="P:tight junction assembly"/>
    <property type="evidence" value="ECO:0007669"/>
    <property type="project" value="TreeGrafter"/>
</dbReference>
<dbReference type="InterPro" id="IPR036034">
    <property type="entry name" value="PDZ_sf"/>
</dbReference>
<dbReference type="CDD" id="cd06791">
    <property type="entry name" value="PDZ3_MUPP1-like"/>
    <property type="match status" value="1"/>
</dbReference>
<evidence type="ECO:0000259" key="19">
    <source>
        <dbReference type="PROSITE" id="PS51022"/>
    </source>
</evidence>
<dbReference type="SUPFAM" id="SSF50156">
    <property type="entry name" value="PDZ domain-like"/>
    <property type="match status" value="10"/>
</dbReference>
<feature type="compositionally biased region" description="Acidic residues" evidence="17">
    <location>
        <begin position="1211"/>
        <end position="1220"/>
    </location>
</feature>
<evidence type="ECO:0000256" key="8">
    <source>
        <dbReference type="ARBA" id="ARBA00022949"/>
    </source>
</evidence>
<dbReference type="PANTHER" id="PTHR19964">
    <property type="entry name" value="MULTIPLE PDZ DOMAIN PROTEIN"/>
    <property type="match status" value="1"/>
</dbReference>
<feature type="coiled-coil region" evidence="16">
    <location>
        <begin position="485"/>
        <end position="519"/>
    </location>
</feature>
<dbReference type="CDD" id="cd06675">
    <property type="entry name" value="PDZ12_MUPP1-like"/>
    <property type="match status" value="1"/>
</dbReference>
<dbReference type="PANTHER" id="PTHR19964:SF11">
    <property type="entry name" value="INAD-LIKE PROTEIN"/>
    <property type="match status" value="1"/>
</dbReference>
<gene>
    <name evidence="20" type="primary">PATJ</name>
</gene>
<feature type="domain" description="PDZ" evidence="18">
    <location>
        <begin position="1533"/>
        <end position="1615"/>
    </location>
</feature>
<dbReference type="CDD" id="cd06671">
    <property type="entry name" value="PDZ7_MUPP1-PD6_PATJ-like"/>
    <property type="match status" value="1"/>
</dbReference>
<dbReference type="InterPro" id="IPR051342">
    <property type="entry name" value="PDZ_scaffold"/>
</dbReference>
<feature type="domain" description="PDZ" evidence="18">
    <location>
        <begin position="134"/>
        <end position="221"/>
    </location>
</feature>
<keyword evidence="3" id="KW-0796">Tight junction</keyword>
<feature type="domain" description="PDZ" evidence="18">
    <location>
        <begin position="1437"/>
        <end position="1520"/>
    </location>
</feature>
<dbReference type="FunFam" id="2.30.42.10:FF:000054">
    <property type="entry name" value="multiple PDZ domain protein isoform X1"/>
    <property type="match status" value="1"/>
</dbReference>
<organism evidence="20 21">
    <name type="scientific">Moschus moschiferus</name>
    <name type="common">Siberian musk deer</name>
    <name type="synonym">Moschus sibiricus</name>
    <dbReference type="NCBI Taxonomy" id="68415"/>
    <lineage>
        <taxon>Eukaryota</taxon>
        <taxon>Metazoa</taxon>
        <taxon>Chordata</taxon>
        <taxon>Craniata</taxon>
        <taxon>Vertebrata</taxon>
        <taxon>Euteleostomi</taxon>
        <taxon>Mammalia</taxon>
        <taxon>Eutheria</taxon>
        <taxon>Laurasiatheria</taxon>
        <taxon>Artiodactyla</taxon>
        <taxon>Ruminantia</taxon>
        <taxon>Pecora</taxon>
        <taxon>Moschidae</taxon>
        <taxon>Moschus</taxon>
    </lineage>
</organism>
<dbReference type="CDD" id="cd06669">
    <property type="entry name" value="PDZ5_MUPP1-like"/>
    <property type="match status" value="1"/>
</dbReference>
<comment type="function">
    <text evidence="11">Scaffolding protein that facilitates the localization of proteins to the cell membrane. Required for the correct formation of tight junctions and epithelial apico-basal polarity. Acts (via its L27 domain) as an apical connector and elongation factor for multistranded TJP1/ZO1 condensates that form a tight junction belt, thereby required for the formation of the tight junction-mediated cell barrier. Positively regulates epithelial cell microtubule elongation and cell migration, possibly via facilitating localization of PRKCI/aPKC and PAR3D/PAR3 at the leading edge of migrating cells. Plays a role in the correct reorientation of the microtubule-organizing center during epithelial migration. May regulate the surface expression and/or function of ASIC3 in sensory neurons. May recruit ARHGEF18 to apical cell-cell boundaries.</text>
</comment>
<name>A0A8C6DAU3_MOSMO</name>
<evidence type="ECO:0000256" key="2">
    <source>
        <dbReference type="ARBA" id="ARBA00004556"/>
    </source>
</evidence>
<dbReference type="Gene3D" id="2.30.42.10">
    <property type="match status" value="10"/>
</dbReference>
<evidence type="ECO:0000313" key="20">
    <source>
        <dbReference type="Ensembl" id="ENSMMSP00000013697.1"/>
    </source>
</evidence>
<feature type="region of interest" description="Disordered" evidence="17">
    <location>
        <begin position="1656"/>
        <end position="1677"/>
    </location>
</feature>
<evidence type="ECO:0000259" key="18">
    <source>
        <dbReference type="PROSITE" id="PS50106"/>
    </source>
</evidence>
<dbReference type="PROSITE" id="PS50106">
    <property type="entry name" value="PDZ"/>
    <property type="match status" value="10"/>
</dbReference>
<reference evidence="20" key="1">
    <citation type="submission" date="2025-08" db="UniProtKB">
        <authorList>
            <consortium name="Ensembl"/>
        </authorList>
    </citation>
    <scope>IDENTIFICATION</scope>
</reference>
<feature type="domain" description="PDZ" evidence="18">
    <location>
        <begin position="248"/>
        <end position="328"/>
    </location>
</feature>
<dbReference type="PROSITE" id="PS51022">
    <property type="entry name" value="L27"/>
    <property type="match status" value="1"/>
</dbReference>
<keyword evidence="5" id="KW-0963">Cytoplasm</keyword>
<feature type="region of interest" description="Disordered" evidence="17">
    <location>
        <begin position="1620"/>
        <end position="1642"/>
    </location>
</feature>
<evidence type="ECO:0000256" key="16">
    <source>
        <dbReference type="SAM" id="Coils"/>
    </source>
</evidence>
<feature type="domain" description="PDZ" evidence="18">
    <location>
        <begin position="1069"/>
        <end position="1161"/>
    </location>
</feature>
<comment type="subcellular location">
    <subcellularLocation>
        <location evidence="10">Apical cell membrane</location>
        <topology evidence="10">Peripheral membrane protein</topology>
    </subcellularLocation>
    <subcellularLocation>
        <location evidence="1">Cell junction</location>
        <location evidence="1">Tight junction</location>
    </subcellularLocation>
    <subcellularLocation>
        <location evidence="2">Cytoplasm</location>
        <location evidence="2">Perinuclear region</location>
    </subcellularLocation>
</comment>
<dbReference type="Proteomes" id="UP000694544">
    <property type="component" value="Unplaced"/>
</dbReference>
<feature type="domain" description="L27" evidence="19">
    <location>
        <begin position="5"/>
        <end position="65"/>
    </location>
</feature>
<evidence type="ECO:0000256" key="13">
    <source>
        <dbReference type="ARBA" id="ARBA00076734"/>
    </source>
</evidence>
<dbReference type="CDD" id="cd06668">
    <property type="entry name" value="PDZ4_MUPP1-like"/>
    <property type="match status" value="1"/>
</dbReference>
<dbReference type="InterPro" id="IPR036892">
    <property type="entry name" value="L27_dom_sf"/>
</dbReference>
<feature type="compositionally biased region" description="Basic and acidic residues" evidence="17">
    <location>
        <begin position="1183"/>
        <end position="1193"/>
    </location>
</feature>
<reference evidence="20" key="2">
    <citation type="submission" date="2025-09" db="UniProtKB">
        <authorList>
            <consortium name="Ensembl"/>
        </authorList>
    </citation>
    <scope>IDENTIFICATION</scope>
</reference>
<dbReference type="CDD" id="cd06674">
    <property type="entry name" value="PDZ11_MUPP1-PDZ9_PATJ-like"/>
    <property type="match status" value="1"/>
</dbReference>
<feature type="compositionally biased region" description="Polar residues" evidence="17">
    <location>
        <begin position="1620"/>
        <end position="1641"/>
    </location>
</feature>
<feature type="region of interest" description="Disordered" evidence="17">
    <location>
        <begin position="955"/>
        <end position="974"/>
    </location>
</feature>
<dbReference type="FunFam" id="2.30.42.10:FF:000051">
    <property type="entry name" value="Multiple PDZ domain protein isoform X1"/>
    <property type="match status" value="1"/>
</dbReference>
<dbReference type="CDD" id="cd06667">
    <property type="entry name" value="PDZ2_MUPP1-like"/>
    <property type="match status" value="1"/>
</dbReference>
<dbReference type="CDD" id="cd06673">
    <property type="entry name" value="PDZ10_MUPP1-PDZ8_PATJ-like"/>
    <property type="match status" value="1"/>
</dbReference>
<dbReference type="FunFam" id="2.30.42.10:FF:000125">
    <property type="entry name" value="PATJ, crumbs cell polarity complex component"/>
    <property type="match status" value="1"/>
</dbReference>
<evidence type="ECO:0000256" key="5">
    <source>
        <dbReference type="ARBA" id="ARBA00022490"/>
    </source>
</evidence>
<evidence type="ECO:0000256" key="4">
    <source>
        <dbReference type="ARBA" id="ARBA00022475"/>
    </source>
</evidence>
<evidence type="ECO:0000256" key="3">
    <source>
        <dbReference type="ARBA" id="ARBA00022427"/>
    </source>
</evidence>
<feature type="domain" description="PDZ" evidence="18">
    <location>
        <begin position="1240"/>
        <end position="1323"/>
    </location>
</feature>
<feature type="domain" description="PDZ" evidence="18">
    <location>
        <begin position="553"/>
        <end position="639"/>
    </location>
</feature>
<evidence type="ECO:0000256" key="14">
    <source>
        <dbReference type="ARBA" id="ARBA00076934"/>
    </source>
</evidence>
<evidence type="ECO:0000313" key="21">
    <source>
        <dbReference type="Proteomes" id="UP000694544"/>
    </source>
</evidence>
<evidence type="ECO:0000256" key="15">
    <source>
        <dbReference type="ARBA" id="ARBA00081298"/>
    </source>
</evidence>
<evidence type="ECO:0000256" key="6">
    <source>
        <dbReference type="ARBA" id="ARBA00022553"/>
    </source>
</evidence>
<dbReference type="Pfam" id="PF00595">
    <property type="entry name" value="PDZ"/>
    <property type="match status" value="10"/>
</dbReference>
<feature type="region of interest" description="Disordered" evidence="17">
    <location>
        <begin position="1331"/>
        <end position="1380"/>
    </location>
</feature>
<keyword evidence="4" id="KW-1003">Cell membrane</keyword>
<evidence type="ECO:0000256" key="17">
    <source>
        <dbReference type="SAM" id="MobiDB-lite"/>
    </source>
</evidence>
<dbReference type="FunFam" id="2.30.42.10:FF:000112">
    <property type="entry name" value="inaD-like protein isoform X3"/>
    <property type="match status" value="1"/>
</dbReference>
<dbReference type="FunFam" id="2.30.42.10:FF:000070">
    <property type="entry name" value="Multiple PDZ domain protein"/>
    <property type="match status" value="1"/>
</dbReference>
<dbReference type="GeneTree" id="ENSGT00940000155136"/>
<feature type="domain" description="PDZ" evidence="18">
    <location>
        <begin position="1676"/>
        <end position="1762"/>
    </location>
</feature>
<sequence length="1801" mass="196288">MPENPATDKLQVLQVLDRLKMKLQEKGDTSQNEKLSLFYETLKSPLFNQILTLQQSIKQLKGQLSHIPSDCSANFDFSRKGLLVFTDGAIANGNAHRSSNNLTVSGLFSWTPKSGNEDFNSVIQQLAQGRQIEYIDIERPSTGGLGFSVVALRGQNLGEVDIFVKEVQPGSIAGRDQRLRENDQILAINHTPLDQNISHQQAIALLQETTGSLRLVVAREPVHTKSNISASLPDANLPDTIRWGHIEDVELINDGSGLGFGIVGGKSSGVVVRTIVPGGLADRDGRLKTGDHILKIGGTNVQGMTSEQVAQVLRNCGNSVRMLVARDPVGEISITPPTPAALPVALPPVANRSPNSDNSALFETYNVELIKKDGQSLGIRIVGYVGTSQTGEASGIYVKSIIPGSAAYHNGQIQVNDQIVAVDGVNIQGFANQDVVEVLRNAGQVVHLTLVRRKTSLSASLPEGPSDRGTVVEPPKTPALFLTGAVETETNLDEEEKTEERMEDLKNDNMQALEKLEKAPDSPENELKSRWENVLGPDYEVMVATLDTQIADDAELQKYSKLLPIHTLRLGMEVDSFDGHHYISSIAPGGPLDTLNLLQPEDELLEVNGVQLYGKSRREAVSFLKEVPPPFTLVCCRRLFDDEASVDEPRTTEVSPPEVKAEHNVDDSTEEDDDGELALWSSEVKIVELVKGHKGLGFSILDYQDPLDPTRSVIVIRSLVPDGVAERGGELLPGDRLISVNQYCLDNITLAEAVEVLKAVPPGTVHLGICKPLVEGDKEEESCILLSSNNEDKTEISGTIHDINSSLILEAPQEFRDEPYFKEEFVDEPFLDLGKAFHSQQKEIDNSKETWEMREFMVPRLQEMGEEREMLVDEEYELYQDQLQSLQSYPSSHIQEVAPVASMKEVHFGTQWFPDCELPEPQEAGCMMSMYPQDMQQCGCNPEEMMKENFGIDSLSSIPSTEGNTQQGRFDDLENLNSLTKSSLDLGMMIPNDGQGPGLLVELPVVAQRREQEDLPLYQLSRTQAVSKVSAYAGMLSSRYTTDACELPEREEGEGEETPNFSHWGPPRIVEIFREPDVSLGISIVGGQTVIKRLKNGEELKGIFIKQVLEDSPAGKTNALKTGDKILEVSGVDLQNASHKEAVEAIKNAGNPVVFVVQSLSSTPRVIPSVHSKAKKITNNQDQDTKEKKEKRQGTAPPPMKLPPPYRAPSDDSDESEEECAFTNKKIRQRYADLPGELHIIELEKDKNGLGLSLAGNKDRSRMSIFVVGINPEGPAAMDGRMRIGDELLEINNQILYGRSHQNASAIIKTAPPKVKLVFIRNEDAVNQMAVTPFPLPSSSPTSIEDQSGTELVSGEEDSSLEVGLKQSPESESSKLAGSQMKQQKYSMKISFSSQEIPLAPSSYHSTDADFTGYGGFQAPLSVDPATCPIIPGQEMIIEISKGRSGLGLSIVGGKDTPLDAIVIHEVYEEGAAARDGRLWAGDQILEVNGIDLRSASHEEAITALRQTPQKVRLVVYRDEAHYRDEENLEIFPVDLQKKAGRGLGLSIVGKRNGNGVFISDIVKGGAADLDGRLIQGDQILSVNGEDMRSASQETVATILKCAQGLVQLEIGRLRAGSWASSRKTSQNSQGSQHSTHSSFHPSLAPVITSLQNLVGTKRASDPSPKNSETDVGPRTVEIIREPSDALGISIAGGKGSPLGDIPIFIAMIQASGVAARTQKLKVGDRIVSINGQPLDGLSHADVVNLLKNAYGRIILQVVADTNVSAIATQLENISTGYHIGSPTAEHHLEDTEEQLQMMAD</sequence>
<dbReference type="GO" id="GO:0005923">
    <property type="term" value="C:bicellular tight junction"/>
    <property type="evidence" value="ECO:0007669"/>
    <property type="project" value="UniProtKB-SubCell"/>
</dbReference>
<dbReference type="FunFam" id="1.20.1440.360:FF:000001">
    <property type="entry name" value="PATJ, crumbs cell polarity complex component"/>
    <property type="match status" value="1"/>
</dbReference>
<keyword evidence="9" id="KW-0472">Membrane</keyword>
<dbReference type="GO" id="GO:0048471">
    <property type="term" value="C:perinuclear region of cytoplasm"/>
    <property type="evidence" value="ECO:0007669"/>
    <property type="project" value="UniProtKB-SubCell"/>
</dbReference>
<dbReference type="SMART" id="SM00569">
    <property type="entry name" value="L27"/>
    <property type="match status" value="1"/>
</dbReference>
<dbReference type="FunFam" id="2.30.42.10:FF:000058">
    <property type="entry name" value="multiple PDZ domain protein isoform X1"/>
    <property type="match status" value="1"/>
</dbReference>
<keyword evidence="16" id="KW-0175">Coiled coil</keyword>
<accession>A0A8C6DAU3</accession>
<feature type="region of interest" description="Disordered" evidence="17">
    <location>
        <begin position="646"/>
        <end position="674"/>
    </location>
</feature>
<evidence type="ECO:0000256" key="9">
    <source>
        <dbReference type="ARBA" id="ARBA00023136"/>
    </source>
</evidence>
<dbReference type="FunFam" id="2.30.42.10:FF:000038">
    <property type="entry name" value="Multiple PDZ domain protein isoform X1"/>
    <property type="match status" value="1"/>
</dbReference>
<dbReference type="InterPro" id="IPR015132">
    <property type="entry name" value="L27_2"/>
</dbReference>
<feature type="domain" description="PDZ" evidence="18">
    <location>
        <begin position="686"/>
        <end position="758"/>
    </location>
</feature>
<dbReference type="CDD" id="cd06672">
    <property type="entry name" value="PDZ8_MUPP1-PDZ7_PATJ-PDZ2_INAD-like"/>
    <property type="match status" value="1"/>
</dbReference>